<dbReference type="Proteomes" id="UP001165122">
    <property type="component" value="Unassembled WGS sequence"/>
</dbReference>
<evidence type="ECO:0000313" key="2">
    <source>
        <dbReference type="EMBL" id="GMH73852.1"/>
    </source>
</evidence>
<sequence>MDAITAFPTFVLSNVGWTFNFVFSQALFWGYGFPALSDHGYDDAEKSPASFGGIPSGPSGSGVAIISTMLMVVGALAWSSAFLAFKKVS</sequence>
<feature type="transmembrane region" description="Helical" evidence="1">
    <location>
        <begin position="63"/>
        <end position="85"/>
    </location>
</feature>
<keyword evidence="3" id="KW-1185">Reference proteome</keyword>
<reference evidence="3" key="1">
    <citation type="journal article" date="2023" name="Commun. Biol.">
        <title>Genome analysis of Parmales, the sister group of diatoms, reveals the evolutionary specialization of diatoms from phago-mixotrophs to photoautotrophs.</title>
        <authorList>
            <person name="Ban H."/>
            <person name="Sato S."/>
            <person name="Yoshikawa S."/>
            <person name="Yamada K."/>
            <person name="Nakamura Y."/>
            <person name="Ichinomiya M."/>
            <person name="Sato N."/>
            <person name="Blanc-Mathieu R."/>
            <person name="Endo H."/>
            <person name="Kuwata A."/>
            <person name="Ogata H."/>
        </authorList>
    </citation>
    <scope>NUCLEOTIDE SEQUENCE [LARGE SCALE GENOMIC DNA]</scope>
    <source>
        <strain evidence="3">NIES 3700</strain>
    </source>
</reference>
<evidence type="ECO:0000313" key="3">
    <source>
        <dbReference type="Proteomes" id="UP001165122"/>
    </source>
</evidence>
<name>A0A9W7AQV9_9STRA</name>
<comment type="caution">
    <text evidence="2">The sequence shown here is derived from an EMBL/GenBank/DDBJ whole genome shotgun (WGS) entry which is preliminary data.</text>
</comment>
<proteinExistence type="predicted"/>
<organism evidence="2 3">
    <name type="scientific">Triparma laevis f. longispina</name>
    <dbReference type="NCBI Taxonomy" id="1714387"/>
    <lineage>
        <taxon>Eukaryota</taxon>
        <taxon>Sar</taxon>
        <taxon>Stramenopiles</taxon>
        <taxon>Ochrophyta</taxon>
        <taxon>Bolidophyceae</taxon>
        <taxon>Parmales</taxon>
        <taxon>Triparmaceae</taxon>
        <taxon>Triparma</taxon>
    </lineage>
</organism>
<keyword evidence="1" id="KW-1133">Transmembrane helix</keyword>
<keyword evidence="1" id="KW-0812">Transmembrane</keyword>
<evidence type="ECO:0000256" key="1">
    <source>
        <dbReference type="SAM" id="Phobius"/>
    </source>
</evidence>
<keyword evidence="1" id="KW-0472">Membrane</keyword>
<protein>
    <submittedName>
        <fullName evidence="2">Uncharacterized protein</fullName>
    </submittedName>
</protein>
<gene>
    <name evidence="2" type="ORF">TrLO_g2380</name>
</gene>
<dbReference type="AlphaFoldDB" id="A0A9W7AQV9"/>
<dbReference type="OrthoDB" id="67573at2759"/>
<accession>A0A9W7AQV9</accession>
<dbReference type="EMBL" id="BRXW01000683">
    <property type="protein sequence ID" value="GMH73852.1"/>
    <property type="molecule type" value="Genomic_DNA"/>
</dbReference>